<dbReference type="EMBL" id="VUJU01005161">
    <property type="protein sequence ID" value="KAF0752107.1"/>
    <property type="molecule type" value="Genomic_DNA"/>
</dbReference>
<keyword evidence="2" id="KW-1185">Reference proteome</keyword>
<dbReference type="AlphaFoldDB" id="A0A6G0YAR2"/>
<accession>A0A6G0YAR2</accession>
<sequence>MSKKAAVQNSFFSLADWYSKWKIKINNEKSSHITFTLKQSTVPPVHLNNKVIPSSSNVKYLGMTLDKILTWATHIKQKRFILNARRRALFPLIGEQSKMNLNTKLLLYKTLLKPI</sequence>
<reference evidence="1 2" key="1">
    <citation type="submission" date="2019-08" db="EMBL/GenBank/DDBJ databases">
        <title>Whole genome of Aphis craccivora.</title>
        <authorList>
            <person name="Voronova N.V."/>
            <person name="Shulinski R.S."/>
            <person name="Bandarenka Y.V."/>
            <person name="Zhorov D.G."/>
            <person name="Warner D."/>
        </authorList>
    </citation>
    <scope>NUCLEOTIDE SEQUENCE [LARGE SCALE GENOMIC DNA]</scope>
    <source>
        <strain evidence="1">180601</strain>
        <tissue evidence="1">Whole Body</tissue>
    </source>
</reference>
<protein>
    <submittedName>
        <fullName evidence="1">Ribosome biogenesis protein TSR3 isoform X1</fullName>
    </submittedName>
</protein>
<comment type="caution">
    <text evidence="1">The sequence shown here is derived from an EMBL/GenBank/DDBJ whole genome shotgun (WGS) entry which is preliminary data.</text>
</comment>
<proteinExistence type="predicted"/>
<gene>
    <name evidence="1" type="ORF">FWK35_00030352</name>
</gene>
<evidence type="ECO:0000313" key="1">
    <source>
        <dbReference type="EMBL" id="KAF0752107.1"/>
    </source>
</evidence>
<dbReference type="OrthoDB" id="6624654at2759"/>
<organism evidence="1 2">
    <name type="scientific">Aphis craccivora</name>
    <name type="common">Cowpea aphid</name>
    <dbReference type="NCBI Taxonomy" id="307492"/>
    <lineage>
        <taxon>Eukaryota</taxon>
        <taxon>Metazoa</taxon>
        <taxon>Ecdysozoa</taxon>
        <taxon>Arthropoda</taxon>
        <taxon>Hexapoda</taxon>
        <taxon>Insecta</taxon>
        <taxon>Pterygota</taxon>
        <taxon>Neoptera</taxon>
        <taxon>Paraneoptera</taxon>
        <taxon>Hemiptera</taxon>
        <taxon>Sternorrhyncha</taxon>
        <taxon>Aphidomorpha</taxon>
        <taxon>Aphidoidea</taxon>
        <taxon>Aphididae</taxon>
        <taxon>Aphidini</taxon>
        <taxon>Aphis</taxon>
        <taxon>Aphis</taxon>
    </lineage>
</organism>
<dbReference type="Proteomes" id="UP000478052">
    <property type="component" value="Unassembled WGS sequence"/>
</dbReference>
<name>A0A6G0YAR2_APHCR</name>
<evidence type="ECO:0000313" key="2">
    <source>
        <dbReference type="Proteomes" id="UP000478052"/>
    </source>
</evidence>